<proteinExistence type="predicted"/>
<evidence type="ECO:0000313" key="2">
    <source>
        <dbReference type="EMBL" id="GKU91367.1"/>
    </source>
</evidence>
<feature type="compositionally biased region" description="Pro residues" evidence="1">
    <location>
        <begin position="23"/>
        <end position="36"/>
    </location>
</feature>
<comment type="caution">
    <text evidence="2">The sequence shown here is derived from an EMBL/GenBank/DDBJ whole genome shotgun (WGS) entry which is preliminary data.</text>
</comment>
<sequence>MVHTRSVRAGNSSLPLWQGQPPNNLPPLIPPQPPNNLPPHLATLAVLYFSFPALPSPSAAGHAASAKVSAPSGSP</sequence>
<dbReference type="Proteomes" id="UP001054252">
    <property type="component" value="Unassembled WGS sequence"/>
</dbReference>
<evidence type="ECO:0000256" key="1">
    <source>
        <dbReference type="SAM" id="MobiDB-lite"/>
    </source>
</evidence>
<gene>
    <name evidence="2" type="ORF">SLEP1_g5252</name>
</gene>
<name>A0AAV5I0A5_9ROSI</name>
<organism evidence="2 3">
    <name type="scientific">Rubroshorea leprosula</name>
    <dbReference type="NCBI Taxonomy" id="152421"/>
    <lineage>
        <taxon>Eukaryota</taxon>
        <taxon>Viridiplantae</taxon>
        <taxon>Streptophyta</taxon>
        <taxon>Embryophyta</taxon>
        <taxon>Tracheophyta</taxon>
        <taxon>Spermatophyta</taxon>
        <taxon>Magnoliopsida</taxon>
        <taxon>eudicotyledons</taxon>
        <taxon>Gunneridae</taxon>
        <taxon>Pentapetalae</taxon>
        <taxon>rosids</taxon>
        <taxon>malvids</taxon>
        <taxon>Malvales</taxon>
        <taxon>Dipterocarpaceae</taxon>
        <taxon>Rubroshorea</taxon>
    </lineage>
</organism>
<dbReference type="AlphaFoldDB" id="A0AAV5I0A5"/>
<accession>A0AAV5I0A5</accession>
<dbReference type="EMBL" id="BPVZ01000005">
    <property type="protein sequence ID" value="GKU91367.1"/>
    <property type="molecule type" value="Genomic_DNA"/>
</dbReference>
<protein>
    <submittedName>
        <fullName evidence="2">Uncharacterized protein</fullName>
    </submittedName>
</protein>
<reference evidence="2 3" key="1">
    <citation type="journal article" date="2021" name="Commun. Biol.">
        <title>The genome of Shorea leprosula (Dipterocarpaceae) highlights the ecological relevance of drought in aseasonal tropical rainforests.</title>
        <authorList>
            <person name="Ng K.K.S."/>
            <person name="Kobayashi M.J."/>
            <person name="Fawcett J.A."/>
            <person name="Hatakeyama M."/>
            <person name="Paape T."/>
            <person name="Ng C.H."/>
            <person name="Ang C.C."/>
            <person name="Tnah L.H."/>
            <person name="Lee C.T."/>
            <person name="Nishiyama T."/>
            <person name="Sese J."/>
            <person name="O'Brien M.J."/>
            <person name="Copetti D."/>
            <person name="Mohd Noor M.I."/>
            <person name="Ong R.C."/>
            <person name="Putra M."/>
            <person name="Sireger I.Z."/>
            <person name="Indrioko S."/>
            <person name="Kosugi Y."/>
            <person name="Izuno A."/>
            <person name="Isagi Y."/>
            <person name="Lee S.L."/>
            <person name="Shimizu K.K."/>
        </authorList>
    </citation>
    <scope>NUCLEOTIDE SEQUENCE [LARGE SCALE GENOMIC DNA]</scope>
    <source>
        <strain evidence="2">214</strain>
    </source>
</reference>
<keyword evidence="3" id="KW-1185">Reference proteome</keyword>
<feature type="region of interest" description="Disordered" evidence="1">
    <location>
        <begin position="1"/>
        <end position="36"/>
    </location>
</feature>
<evidence type="ECO:0000313" key="3">
    <source>
        <dbReference type="Proteomes" id="UP001054252"/>
    </source>
</evidence>